<reference evidence="3 4" key="1">
    <citation type="submission" date="2010-10" db="EMBL/GenBank/DDBJ databases">
        <title>Complete sequence of Frankia sp. EuI1c.</title>
        <authorList>
            <consortium name="US DOE Joint Genome Institute"/>
            <person name="Lucas S."/>
            <person name="Copeland A."/>
            <person name="Lapidus A."/>
            <person name="Cheng J.-F."/>
            <person name="Bruce D."/>
            <person name="Goodwin L."/>
            <person name="Pitluck S."/>
            <person name="Chertkov O."/>
            <person name="Detter J.C."/>
            <person name="Han C."/>
            <person name="Tapia R."/>
            <person name="Land M."/>
            <person name="Hauser L."/>
            <person name="Jeffries C."/>
            <person name="Kyrpides N."/>
            <person name="Ivanova N."/>
            <person name="Mikhailova N."/>
            <person name="Beauchemin N."/>
            <person name="Sen A."/>
            <person name="Sur S.A."/>
            <person name="Gtari M."/>
            <person name="Wall L."/>
            <person name="Tisa L."/>
            <person name="Woyke T."/>
        </authorList>
    </citation>
    <scope>NUCLEOTIDE SEQUENCE [LARGE SCALE GENOMIC DNA]</scope>
    <source>
        <strain evidence="4">DSM 45817 / CECT 9037 / EuI1c</strain>
    </source>
</reference>
<feature type="compositionally biased region" description="Basic and acidic residues" evidence="1">
    <location>
        <begin position="291"/>
        <end position="371"/>
    </location>
</feature>
<feature type="compositionally biased region" description="Low complexity" evidence="1">
    <location>
        <begin position="142"/>
        <end position="157"/>
    </location>
</feature>
<feature type="compositionally biased region" description="Low complexity" evidence="1">
    <location>
        <begin position="407"/>
        <end position="419"/>
    </location>
</feature>
<gene>
    <name evidence="3" type="ordered locus">FraEuI1c_4832</name>
</gene>
<feature type="compositionally biased region" description="Basic and acidic residues" evidence="1">
    <location>
        <begin position="231"/>
        <end position="241"/>
    </location>
</feature>
<dbReference type="STRING" id="298654.FraEuI1c_4832"/>
<feature type="region of interest" description="Disordered" evidence="1">
    <location>
        <begin position="574"/>
        <end position="604"/>
    </location>
</feature>
<feature type="transmembrane region" description="Helical" evidence="2">
    <location>
        <begin position="507"/>
        <end position="529"/>
    </location>
</feature>
<feature type="compositionally biased region" description="Low complexity" evidence="1">
    <location>
        <begin position="83"/>
        <end position="133"/>
    </location>
</feature>
<dbReference type="AlphaFoldDB" id="E3J0Q3"/>
<feature type="region of interest" description="Disordered" evidence="1">
    <location>
        <begin position="1"/>
        <end position="419"/>
    </location>
</feature>
<feature type="transmembrane region" description="Helical" evidence="2">
    <location>
        <begin position="479"/>
        <end position="495"/>
    </location>
</feature>
<keyword evidence="2" id="KW-0472">Membrane</keyword>
<dbReference type="HOGENOM" id="CLU_451827_0_0_11"/>
<keyword evidence="2" id="KW-1133">Transmembrane helix</keyword>
<name>E3J0Q3_PSEI1</name>
<keyword evidence="2" id="KW-0812">Transmembrane</keyword>
<feature type="compositionally biased region" description="Pro residues" evidence="1">
    <location>
        <begin position="178"/>
        <end position="189"/>
    </location>
</feature>
<feature type="compositionally biased region" description="Low complexity" evidence="1">
    <location>
        <begin position="57"/>
        <end position="73"/>
    </location>
</feature>
<dbReference type="Proteomes" id="UP000002484">
    <property type="component" value="Chromosome"/>
</dbReference>
<sequence>MSATGRPAAARPGQPTGTAGAPAAGRPAPAATPARTGTAPASSASAASPSSGGGSAAGAAPVARPGTASGPEAPGRRPGGGPEAEPAGGWFARSGQPDADPAPAAGQAKPTKAGAAPARPAARAGGETDADGGTDPGRTRSGARANPAGEARAAAPGDGSGLAASPLEAASPDVAPRPGTPAAPAPSKPASPQSGLPGGEPPTLWVSLRRASPRPPSQSRRDPATSATHSEPARAPDEARRPAAYSAEPAGQEGENTAALHLHSARPGPRPGGDRAGESGPAAGRRSAGRTGHESSDRHDEAPDGVDDADRADDRDDADHRHPDSRHPDSRHPDRRGADRRAADERDAGGRDLSRRDSAGRDAGGRGRYGRDEDEQDDLDQDEDDRGGEDGDGDGRWPSAVEPRHGSAAPAEASWPVAAREPFHEVPARPSGRPERRPLSALLLIASGLVVAVAATMRWSTLATSDERRTFTGLTVGDGRLTLVLGLALAVLGLARLARRRLAPGDALLGPLLAGLVVILAAADLLVGPPTLATFQGISADKIVVRPESGLYLSLAAGALALLAALALARGGAAQATSTSPRRPESAATADPVRGGGHRAGQSR</sequence>
<feature type="compositionally biased region" description="Gly residues" evidence="1">
    <location>
        <begin position="594"/>
        <end position="604"/>
    </location>
</feature>
<proteinExistence type="predicted"/>
<dbReference type="RefSeq" id="WP_013425940.1">
    <property type="nucleotide sequence ID" value="NC_014666.1"/>
</dbReference>
<evidence type="ECO:0000256" key="2">
    <source>
        <dbReference type="SAM" id="Phobius"/>
    </source>
</evidence>
<feature type="transmembrane region" description="Helical" evidence="2">
    <location>
        <begin position="439"/>
        <end position="459"/>
    </location>
</feature>
<feature type="transmembrane region" description="Helical" evidence="2">
    <location>
        <begin position="549"/>
        <end position="569"/>
    </location>
</feature>
<evidence type="ECO:0000313" key="4">
    <source>
        <dbReference type="Proteomes" id="UP000002484"/>
    </source>
</evidence>
<dbReference type="eggNOG" id="ENOG502ZEBT">
    <property type="taxonomic scope" value="Bacteria"/>
</dbReference>
<protein>
    <submittedName>
        <fullName evidence="3">Uncharacterized protein</fullName>
    </submittedName>
</protein>
<dbReference type="KEGG" id="fri:FraEuI1c_4832"/>
<evidence type="ECO:0000313" key="3">
    <source>
        <dbReference type="EMBL" id="ADP82822.1"/>
    </source>
</evidence>
<organism evidence="3 4">
    <name type="scientific">Pseudofrankia inefficax (strain DSM 45817 / CECT 9037 / DDB 130130 / EuI1c)</name>
    <name type="common">Frankia inefficax</name>
    <dbReference type="NCBI Taxonomy" id="298654"/>
    <lineage>
        <taxon>Bacteria</taxon>
        <taxon>Bacillati</taxon>
        <taxon>Actinomycetota</taxon>
        <taxon>Actinomycetes</taxon>
        <taxon>Frankiales</taxon>
        <taxon>Frankiaceae</taxon>
        <taxon>Pseudofrankia</taxon>
    </lineage>
</organism>
<feature type="compositionally biased region" description="Acidic residues" evidence="1">
    <location>
        <begin position="372"/>
        <end position="392"/>
    </location>
</feature>
<keyword evidence="4" id="KW-1185">Reference proteome</keyword>
<dbReference type="OrthoDB" id="3217865at2"/>
<evidence type="ECO:0000256" key="1">
    <source>
        <dbReference type="SAM" id="MobiDB-lite"/>
    </source>
</evidence>
<dbReference type="InParanoid" id="E3J0Q3"/>
<accession>E3J0Q3</accession>
<feature type="compositionally biased region" description="Low complexity" evidence="1">
    <location>
        <begin position="1"/>
        <end position="50"/>
    </location>
</feature>
<dbReference type="EMBL" id="CP002299">
    <property type="protein sequence ID" value="ADP82822.1"/>
    <property type="molecule type" value="Genomic_DNA"/>
</dbReference>